<dbReference type="AlphaFoldDB" id="A0A9Q1GPN8"/>
<name>A0A9Q1GPN8_9CARY</name>
<keyword evidence="5" id="KW-1185">Reference proteome</keyword>
<sequence>MKGKEKEVAVEAGEKVTEASVAVVIQHRCTLKAVCALNDKFDDDRKRAIRDTMSSPVLEYRSFVMNGHLVWALIECWNSDTKSFKIRREVPFSVYDVTLITGLPVHGKLVSFQRSEASGEVEELLKGIMDSHVSRERRRRRTLQKDMRMYRNYISVLLELCRSNNTRDKVGIFTKLYALLVVSGLLFPRCAGGVAWDLISMVEDVKSMAEHNWAEATWMFLVEAMEEGKEKMRSAKYINPVLEVREEESVKDVVRAFIDTDEYQGYVEDAKGVISLEVRLRDVLRKEKKGHAATKKELAAMKKELAKLKALIQAEDGRANVSGREMQAGDERVVELMDDNTSLIHHSEDDDGVVCLSPHVRATEAGHEHGKLEARHASLDDTKLHSDAVENEMDVGHGTSNDLPGANLPRVGKGKRKCAKLYTSRKRSRKEVGAPWKGQAVGPEQVGREEDVGNCGKVIEERQSAAATAGIAVGSLTKACLGQHERETEGVTEEPIHRGVGHDDVGVGRTHSPIAAGSSHNDQGPSMTKLYAEMISFDSNIHEACEEEVNLDPIALVGPTVVE</sequence>
<evidence type="ECO:0000259" key="3">
    <source>
        <dbReference type="Pfam" id="PF10536"/>
    </source>
</evidence>
<evidence type="ECO:0000256" key="1">
    <source>
        <dbReference type="SAM" id="Coils"/>
    </source>
</evidence>
<feature type="region of interest" description="Disordered" evidence="2">
    <location>
        <begin position="484"/>
        <end position="505"/>
    </location>
</feature>
<feature type="region of interest" description="Disordered" evidence="2">
    <location>
        <begin position="394"/>
        <end position="418"/>
    </location>
</feature>
<evidence type="ECO:0000313" key="4">
    <source>
        <dbReference type="EMBL" id="KAJ8423031.1"/>
    </source>
</evidence>
<dbReference type="Proteomes" id="UP001153076">
    <property type="component" value="Unassembled WGS sequence"/>
</dbReference>
<protein>
    <recommendedName>
        <fullName evidence="3">Aminotransferase-like plant mobile domain-containing protein</fullName>
    </recommendedName>
</protein>
<dbReference type="EMBL" id="JAKOGI010002073">
    <property type="protein sequence ID" value="KAJ8423031.1"/>
    <property type="molecule type" value="Genomic_DNA"/>
</dbReference>
<accession>A0A9Q1GPN8</accession>
<proteinExistence type="predicted"/>
<feature type="coiled-coil region" evidence="1">
    <location>
        <begin position="291"/>
        <end position="318"/>
    </location>
</feature>
<feature type="domain" description="Aminotransferase-like plant mobile" evidence="3">
    <location>
        <begin position="62"/>
        <end position="231"/>
    </location>
</feature>
<dbReference type="Pfam" id="PF10536">
    <property type="entry name" value="PMD"/>
    <property type="match status" value="1"/>
</dbReference>
<dbReference type="InterPro" id="IPR019557">
    <property type="entry name" value="AminoTfrase-like_pln_mobile"/>
</dbReference>
<reference evidence="4" key="1">
    <citation type="submission" date="2022-04" db="EMBL/GenBank/DDBJ databases">
        <title>Carnegiea gigantea Genome sequencing and assembly v2.</title>
        <authorList>
            <person name="Copetti D."/>
            <person name="Sanderson M.J."/>
            <person name="Burquez A."/>
            <person name="Wojciechowski M.F."/>
        </authorList>
    </citation>
    <scope>NUCLEOTIDE SEQUENCE</scope>
    <source>
        <strain evidence="4">SGP5-SGP5p</strain>
        <tissue evidence="4">Aerial part</tissue>
    </source>
</reference>
<comment type="caution">
    <text evidence="4">The sequence shown here is derived from an EMBL/GenBank/DDBJ whole genome shotgun (WGS) entry which is preliminary data.</text>
</comment>
<keyword evidence="1" id="KW-0175">Coiled coil</keyword>
<dbReference type="OrthoDB" id="1939467at2759"/>
<organism evidence="4 5">
    <name type="scientific">Carnegiea gigantea</name>
    <dbReference type="NCBI Taxonomy" id="171969"/>
    <lineage>
        <taxon>Eukaryota</taxon>
        <taxon>Viridiplantae</taxon>
        <taxon>Streptophyta</taxon>
        <taxon>Embryophyta</taxon>
        <taxon>Tracheophyta</taxon>
        <taxon>Spermatophyta</taxon>
        <taxon>Magnoliopsida</taxon>
        <taxon>eudicotyledons</taxon>
        <taxon>Gunneridae</taxon>
        <taxon>Pentapetalae</taxon>
        <taxon>Caryophyllales</taxon>
        <taxon>Cactineae</taxon>
        <taxon>Cactaceae</taxon>
        <taxon>Cactoideae</taxon>
        <taxon>Echinocereeae</taxon>
        <taxon>Carnegiea</taxon>
    </lineage>
</organism>
<gene>
    <name evidence="4" type="ORF">Cgig2_021923</name>
</gene>
<evidence type="ECO:0000313" key="5">
    <source>
        <dbReference type="Proteomes" id="UP001153076"/>
    </source>
</evidence>
<evidence type="ECO:0000256" key="2">
    <source>
        <dbReference type="SAM" id="MobiDB-lite"/>
    </source>
</evidence>